<evidence type="ECO:0000256" key="7">
    <source>
        <dbReference type="SAM" id="Phobius"/>
    </source>
</evidence>
<comment type="similarity">
    <text evidence="2">Belongs to the cation diffusion facilitator (CDF) transporter (TC 2.A.4) family.</text>
</comment>
<name>A0A1F4U780_UNCSA</name>
<feature type="domain" description="Cation efflux protein cytoplasmic" evidence="9">
    <location>
        <begin position="214"/>
        <end position="285"/>
    </location>
</feature>
<reference evidence="10 11" key="1">
    <citation type="journal article" date="2016" name="Nat. Commun.">
        <title>Thousands of microbial genomes shed light on interconnected biogeochemical processes in an aquifer system.</title>
        <authorList>
            <person name="Anantharaman K."/>
            <person name="Brown C.T."/>
            <person name="Hug L.A."/>
            <person name="Sharon I."/>
            <person name="Castelle C.J."/>
            <person name="Probst A.J."/>
            <person name="Thomas B.C."/>
            <person name="Singh A."/>
            <person name="Wilkins M.J."/>
            <person name="Karaoz U."/>
            <person name="Brodie E.L."/>
            <person name="Williams K.H."/>
            <person name="Hubbard S.S."/>
            <person name="Banfield J.F."/>
        </authorList>
    </citation>
    <scope>NUCLEOTIDE SEQUENCE [LARGE SCALE GENOMIC DNA]</scope>
</reference>
<proteinExistence type="inferred from homology"/>
<dbReference type="InterPro" id="IPR027470">
    <property type="entry name" value="Cation_efflux_CTD"/>
</dbReference>
<dbReference type="PANTHER" id="PTHR43840:SF15">
    <property type="entry name" value="MITOCHONDRIAL METAL TRANSPORTER 1-RELATED"/>
    <property type="match status" value="1"/>
</dbReference>
<dbReference type="Proteomes" id="UP000179242">
    <property type="component" value="Unassembled WGS sequence"/>
</dbReference>
<comment type="caution">
    <text evidence="10">The sequence shown here is derived from an EMBL/GenBank/DDBJ whole genome shotgun (WGS) entry which is preliminary data.</text>
</comment>
<feature type="domain" description="Cation efflux protein transmembrane" evidence="8">
    <location>
        <begin position="13"/>
        <end position="205"/>
    </location>
</feature>
<evidence type="ECO:0000256" key="5">
    <source>
        <dbReference type="ARBA" id="ARBA00022989"/>
    </source>
</evidence>
<dbReference type="Gene3D" id="1.20.1510.10">
    <property type="entry name" value="Cation efflux protein transmembrane domain"/>
    <property type="match status" value="1"/>
</dbReference>
<dbReference type="AlphaFoldDB" id="A0A1F4U780"/>
<dbReference type="GO" id="GO:0015341">
    <property type="term" value="F:zinc efflux antiporter activity"/>
    <property type="evidence" value="ECO:0007669"/>
    <property type="project" value="TreeGrafter"/>
</dbReference>
<dbReference type="SUPFAM" id="SSF160240">
    <property type="entry name" value="Cation efflux protein cytoplasmic domain-like"/>
    <property type="match status" value="1"/>
</dbReference>
<organism evidence="10 11">
    <name type="scientific">candidate division WOR-1 bacterium RIFOXYC2_FULL_46_14</name>
    <dbReference type="NCBI Taxonomy" id="1802587"/>
    <lineage>
        <taxon>Bacteria</taxon>
        <taxon>Bacillati</taxon>
        <taxon>Saganbacteria</taxon>
    </lineage>
</organism>
<dbReference type="GO" id="GO:0015086">
    <property type="term" value="F:cadmium ion transmembrane transporter activity"/>
    <property type="evidence" value="ECO:0007669"/>
    <property type="project" value="TreeGrafter"/>
</dbReference>
<evidence type="ECO:0000313" key="11">
    <source>
        <dbReference type="Proteomes" id="UP000179242"/>
    </source>
</evidence>
<keyword evidence="5 7" id="KW-1133">Transmembrane helix</keyword>
<dbReference type="PANTHER" id="PTHR43840">
    <property type="entry name" value="MITOCHONDRIAL METAL TRANSPORTER 1-RELATED"/>
    <property type="match status" value="1"/>
</dbReference>
<protein>
    <submittedName>
        <fullName evidence="10">Uncharacterized protein</fullName>
    </submittedName>
</protein>
<dbReference type="EMBL" id="MEUJ01000002">
    <property type="protein sequence ID" value="OGC40752.1"/>
    <property type="molecule type" value="Genomic_DNA"/>
</dbReference>
<evidence type="ECO:0000259" key="8">
    <source>
        <dbReference type="Pfam" id="PF01545"/>
    </source>
</evidence>
<keyword evidence="6 7" id="KW-0472">Membrane</keyword>
<dbReference type="InterPro" id="IPR036837">
    <property type="entry name" value="Cation_efflux_CTD_sf"/>
</dbReference>
<feature type="transmembrane region" description="Helical" evidence="7">
    <location>
        <begin position="180"/>
        <end position="197"/>
    </location>
</feature>
<dbReference type="GO" id="GO:0005886">
    <property type="term" value="C:plasma membrane"/>
    <property type="evidence" value="ECO:0007669"/>
    <property type="project" value="TreeGrafter"/>
</dbReference>
<evidence type="ECO:0000256" key="3">
    <source>
        <dbReference type="ARBA" id="ARBA00022448"/>
    </source>
</evidence>
<keyword evidence="3" id="KW-0813">Transport</keyword>
<dbReference type="NCBIfam" id="TIGR01297">
    <property type="entry name" value="CDF"/>
    <property type="match status" value="1"/>
</dbReference>
<dbReference type="FunFam" id="1.20.1510.10:FF:000006">
    <property type="entry name" value="Divalent cation efflux transporter"/>
    <property type="match status" value="1"/>
</dbReference>
<accession>A0A1F4U780</accession>
<keyword evidence="4 7" id="KW-0812">Transmembrane</keyword>
<dbReference type="Pfam" id="PF16916">
    <property type="entry name" value="ZT_dimer"/>
    <property type="match status" value="1"/>
</dbReference>
<sequence length="287" mass="31742">MEENFKKKRFVLLFVLALNWLVAAAKVAVGLFFGIVSMVADGIHSFSDGASNLVGLVGLSAASKPVDPEHPYGHKKIENFTSLGISMLLLLVCYEIFESAISRITRPTVPDASPITFAVMFITLAVNGWVVFYEYRKGKELGSDILIADSMHTRADIFVSLSVLVSLVGIRLGWPLIDPAVSFMIIGFILSSAINISRHVFDVLVDRSVIDRGLVEKVVLENSTVKKCHKIRTRGRLDDIHVDLHIKVNSKMEVAEAHALSHLLQENIKRSIPGVTDVIIHVEPYKQ</sequence>
<dbReference type="InterPro" id="IPR050291">
    <property type="entry name" value="CDF_Transporter"/>
</dbReference>
<dbReference type="Gene3D" id="3.30.70.1350">
    <property type="entry name" value="Cation efflux protein, cytoplasmic domain"/>
    <property type="match status" value="1"/>
</dbReference>
<gene>
    <name evidence="10" type="ORF">A2438_00430</name>
</gene>
<feature type="transmembrane region" description="Helical" evidence="7">
    <location>
        <begin position="117"/>
        <end position="135"/>
    </location>
</feature>
<dbReference type="GO" id="GO:0006882">
    <property type="term" value="P:intracellular zinc ion homeostasis"/>
    <property type="evidence" value="ECO:0007669"/>
    <property type="project" value="TreeGrafter"/>
</dbReference>
<evidence type="ECO:0000256" key="2">
    <source>
        <dbReference type="ARBA" id="ARBA00008114"/>
    </source>
</evidence>
<evidence type="ECO:0000259" key="9">
    <source>
        <dbReference type="Pfam" id="PF16916"/>
    </source>
</evidence>
<evidence type="ECO:0000313" key="10">
    <source>
        <dbReference type="EMBL" id="OGC40752.1"/>
    </source>
</evidence>
<evidence type="ECO:0000256" key="6">
    <source>
        <dbReference type="ARBA" id="ARBA00023136"/>
    </source>
</evidence>
<dbReference type="InterPro" id="IPR027469">
    <property type="entry name" value="Cation_efflux_TMD_sf"/>
</dbReference>
<evidence type="ECO:0000256" key="4">
    <source>
        <dbReference type="ARBA" id="ARBA00022692"/>
    </source>
</evidence>
<dbReference type="Pfam" id="PF01545">
    <property type="entry name" value="Cation_efflux"/>
    <property type="match status" value="1"/>
</dbReference>
<comment type="subcellular location">
    <subcellularLocation>
        <location evidence="1">Membrane</location>
        <topology evidence="1">Multi-pass membrane protein</topology>
    </subcellularLocation>
</comment>
<dbReference type="GO" id="GO:0015093">
    <property type="term" value="F:ferrous iron transmembrane transporter activity"/>
    <property type="evidence" value="ECO:0007669"/>
    <property type="project" value="TreeGrafter"/>
</dbReference>
<dbReference type="InterPro" id="IPR002524">
    <property type="entry name" value="Cation_efflux"/>
</dbReference>
<dbReference type="SUPFAM" id="SSF161111">
    <property type="entry name" value="Cation efflux protein transmembrane domain-like"/>
    <property type="match status" value="1"/>
</dbReference>
<evidence type="ECO:0000256" key="1">
    <source>
        <dbReference type="ARBA" id="ARBA00004141"/>
    </source>
</evidence>
<feature type="transmembrane region" description="Helical" evidence="7">
    <location>
        <begin position="155"/>
        <end position="174"/>
    </location>
</feature>
<dbReference type="InterPro" id="IPR058533">
    <property type="entry name" value="Cation_efflux_TM"/>
</dbReference>